<feature type="region of interest" description="Disordered" evidence="7">
    <location>
        <begin position="297"/>
        <end position="316"/>
    </location>
</feature>
<evidence type="ECO:0000313" key="9">
    <source>
        <dbReference type="EMBL" id="EJF36782.1"/>
    </source>
</evidence>
<dbReference type="Gene3D" id="1.10.3470.10">
    <property type="entry name" value="ABC transporter involved in vitamin B12 uptake, BtuC"/>
    <property type="match status" value="1"/>
</dbReference>
<name>J0MXJ2_9ACTO</name>
<keyword evidence="5 8" id="KW-0472">Membrane</keyword>
<dbReference type="GO" id="GO:0043190">
    <property type="term" value="C:ATP-binding cassette (ABC) transporter complex"/>
    <property type="evidence" value="ECO:0007669"/>
    <property type="project" value="InterPro"/>
</dbReference>
<gene>
    <name evidence="9" type="ORF">HMPREF1318_0408</name>
</gene>
<organism evidence="9 10">
    <name type="scientific">Actinomyces massiliensis F0489</name>
    <dbReference type="NCBI Taxonomy" id="1125718"/>
    <lineage>
        <taxon>Bacteria</taxon>
        <taxon>Bacillati</taxon>
        <taxon>Actinomycetota</taxon>
        <taxon>Actinomycetes</taxon>
        <taxon>Actinomycetales</taxon>
        <taxon>Actinomycetaceae</taxon>
        <taxon>Actinomyces</taxon>
    </lineage>
</organism>
<evidence type="ECO:0000256" key="8">
    <source>
        <dbReference type="SAM" id="Phobius"/>
    </source>
</evidence>
<accession>J0MXJ2</accession>
<dbReference type="InterPro" id="IPR037294">
    <property type="entry name" value="ABC_BtuC-like"/>
</dbReference>
<evidence type="ECO:0000256" key="1">
    <source>
        <dbReference type="ARBA" id="ARBA00004141"/>
    </source>
</evidence>
<dbReference type="EMBL" id="AKFT01000214">
    <property type="protein sequence ID" value="EJF36782.1"/>
    <property type="molecule type" value="Genomic_DNA"/>
</dbReference>
<evidence type="ECO:0000256" key="3">
    <source>
        <dbReference type="ARBA" id="ARBA00022692"/>
    </source>
</evidence>
<comment type="caution">
    <text evidence="9">The sequence shown here is derived from an EMBL/GenBank/DDBJ whole genome shotgun (WGS) entry which is preliminary data.</text>
</comment>
<dbReference type="eggNOG" id="COG1108">
    <property type="taxonomic scope" value="Bacteria"/>
</dbReference>
<dbReference type="Proteomes" id="UP000002941">
    <property type="component" value="Unassembled WGS sequence"/>
</dbReference>
<protein>
    <submittedName>
        <fullName evidence="9">ABC 3 transport family protein</fullName>
    </submittedName>
</protein>
<evidence type="ECO:0000313" key="10">
    <source>
        <dbReference type="Proteomes" id="UP000002941"/>
    </source>
</evidence>
<sequence>MTDLISTYSQMLASPLMQRALIIAVLVGLSAPVIGTYLVQRGLALLGDGIGHIALTGVALGWIAGAAANVSPHDAWAIPGAIVVSIIGAILIEVIRAYGRTRGDVALAILFYGGIAGGVILIKLAGGTTTNLTSYLFGSIATVSVSDAWFAIALSAFILIVGLGLRGPLFALCHDEEFARSIGLPTGVLNMTIAVVAALTVSVSMRVVGALLVSAVMIVPVAIAQLLSRSFIVTMRLSMGIGVVVCVTGLLITYVVSLSSGATIVVLLVGLYAVVAVGAALVRFLTRFARTRPTNARPDGTLVSAQETPGADHPAH</sequence>
<feature type="transmembrane region" description="Helical" evidence="8">
    <location>
        <begin position="107"/>
        <end position="128"/>
    </location>
</feature>
<reference evidence="9 10" key="1">
    <citation type="submission" date="2012-05" db="EMBL/GenBank/DDBJ databases">
        <authorList>
            <person name="Harkins D.M."/>
            <person name="Madupu R."/>
            <person name="Durkin A.S."/>
            <person name="Torralba M."/>
            <person name="Methe B."/>
            <person name="Sutton G.G."/>
            <person name="Nelson K.E."/>
        </authorList>
    </citation>
    <scope>NUCLEOTIDE SEQUENCE [LARGE SCALE GENOMIC DNA]</scope>
    <source>
        <strain evidence="9 10">F0489</strain>
    </source>
</reference>
<keyword evidence="10" id="KW-1185">Reference proteome</keyword>
<dbReference type="AlphaFoldDB" id="J0MXJ2"/>
<feature type="transmembrane region" description="Helical" evidence="8">
    <location>
        <begin position="182"/>
        <end position="201"/>
    </location>
</feature>
<dbReference type="GO" id="GO:0055085">
    <property type="term" value="P:transmembrane transport"/>
    <property type="evidence" value="ECO:0007669"/>
    <property type="project" value="InterPro"/>
</dbReference>
<evidence type="ECO:0000256" key="7">
    <source>
        <dbReference type="SAM" id="MobiDB-lite"/>
    </source>
</evidence>
<dbReference type="PANTHER" id="PTHR30477:SF0">
    <property type="entry name" value="METAL TRANSPORT SYSTEM MEMBRANE PROTEIN TM_0125-RELATED"/>
    <property type="match status" value="1"/>
</dbReference>
<feature type="transmembrane region" description="Helical" evidence="8">
    <location>
        <begin position="20"/>
        <end position="39"/>
    </location>
</feature>
<dbReference type="CDD" id="cd06550">
    <property type="entry name" value="TM_ABC_iron-siderophores_like"/>
    <property type="match status" value="1"/>
</dbReference>
<comment type="subcellular location">
    <subcellularLocation>
        <location evidence="6">Cell membrane</location>
        <topology evidence="6">Multi-pass membrane protein</topology>
    </subcellularLocation>
    <subcellularLocation>
        <location evidence="1">Membrane</location>
        <topology evidence="1">Multi-pass membrane protein</topology>
    </subcellularLocation>
</comment>
<keyword evidence="3 6" id="KW-0812">Transmembrane</keyword>
<dbReference type="PATRIC" id="fig|1125718.3.peg.2763"/>
<evidence type="ECO:0000256" key="6">
    <source>
        <dbReference type="RuleBase" id="RU003943"/>
    </source>
</evidence>
<evidence type="ECO:0000256" key="2">
    <source>
        <dbReference type="ARBA" id="ARBA00008034"/>
    </source>
</evidence>
<keyword evidence="4 8" id="KW-1133">Transmembrane helix</keyword>
<keyword evidence="6" id="KW-0813">Transport</keyword>
<comment type="similarity">
    <text evidence="2 6">Belongs to the ABC-3 integral membrane protein family.</text>
</comment>
<feature type="transmembrane region" description="Helical" evidence="8">
    <location>
        <begin position="262"/>
        <end position="282"/>
    </location>
</feature>
<proteinExistence type="inferred from homology"/>
<dbReference type="InterPro" id="IPR001626">
    <property type="entry name" value="ABC_TroCD"/>
</dbReference>
<feature type="transmembrane region" description="Helical" evidence="8">
    <location>
        <begin position="76"/>
        <end position="95"/>
    </location>
</feature>
<feature type="transmembrane region" description="Helical" evidence="8">
    <location>
        <begin position="51"/>
        <end position="70"/>
    </location>
</feature>
<feature type="transmembrane region" description="Helical" evidence="8">
    <location>
        <begin position="239"/>
        <end position="256"/>
    </location>
</feature>
<dbReference type="GO" id="GO:0010043">
    <property type="term" value="P:response to zinc ion"/>
    <property type="evidence" value="ECO:0007669"/>
    <property type="project" value="TreeGrafter"/>
</dbReference>
<dbReference type="OrthoDB" id="9798540at2"/>
<dbReference type="Pfam" id="PF00950">
    <property type="entry name" value="ABC-3"/>
    <property type="match status" value="1"/>
</dbReference>
<feature type="transmembrane region" description="Helical" evidence="8">
    <location>
        <begin position="207"/>
        <end position="227"/>
    </location>
</feature>
<dbReference type="SUPFAM" id="SSF81345">
    <property type="entry name" value="ABC transporter involved in vitamin B12 uptake, BtuC"/>
    <property type="match status" value="1"/>
</dbReference>
<dbReference type="RefSeq" id="WP_008733707.1">
    <property type="nucleotide sequence ID" value="NZ_AKFT01000214.1"/>
</dbReference>
<feature type="transmembrane region" description="Helical" evidence="8">
    <location>
        <begin position="148"/>
        <end position="170"/>
    </location>
</feature>
<evidence type="ECO:0000256" key="4">
    <source>
        <dbReference type="ARBA" id="ARBA00022989"/>
    </source>
</evidence>
<dbReference type="PANTHER" id="PTHR30477">
    <property type="entry name" value="ABC-TRANSPORTER METAL-BINDING PROTEIN"/>
    <property type="match status" value="1"/>
</dbReference>
<evidence type="ECO:0000256" key="5">
    <source>
        <dbReference type="ARBA" id="ARBA00023136"/>
    </source>
</evidence>